<reference evidence="2 3" key="1">
    <citation type="submission" date="2020-02" db="EMBL/GenBank/DDBJ databases">
        <title>Integrative conjugative elements (ICEs) and plasmids drive adaptation of Pseudomonas nitroreducens strain HBP1 to wastewater environment.</title>
        <authorList>
            <person name="Sentchilo V."/>
            <person name="Carraro N."/>
            <person name="Bertelli C."/>
            <person name="van der Meer J.R."/>
        </authorList>
    </citation>
    <scope>NUCLEOTIDE SEQUENCE [LARGE SCALE GENOMIC DNA]</scope>
    <source>
        <strain evidence="2 3">HBP1</strain>
        <plasmid evidence="3">ppnihbp1_1</plasmid>
    </source>
</reference>
<keyword evidence="1" id="KW-0732">Signal</keyword>
<organism evidence="2 3">
    <name type="scientific">Pseudomonas nitroreducens</name>
    <dbReference type="NCBI Taxonomy" id="46680"/>
    <lineage>
        <taxon>Bacteria</taxon>
        <taxon>Pseudomonadati</taxon>
        <taxon>Pseudomonadota</taxon>
        <taxon>Gammaproteobacteria</taxon>
        <taxon>Pseudomonadales</taxon>
        <taxon>Pseudomonadaceae</taxon>
        <taxon>Pseudomonas</taxon>
    </lineage>
</organism>
<dbReference type="SUPFAM" id="SSF52096">
    <property type="entry name" value="ClpP/crotonase"/>
    <property type="match status" value="1"/>
</dbReference>
<evidence type="ECO:0000313" key="3">
    <source>
        <dbReference type="Proteomes" id="UP000501063"/>
    </source>
</evidence>
<keyword evidence="2" id="KW-0614">Plasmid</keyword>
<dbReference type="EMBL" id="CP049142">
    <property type="protein sequence ID" value="QIE91604.1"/>
    <property type="molecule type" value="Genomic_DNA"/>
</dbReference>
<dbReference type="KEGG" id="pnt:G5B91_35340"/>
<gene>
    <name evidence="2" type="ORF">G5B91_35340</name>
</gene>
<name>A0A6G6J8M9_PSENT</name>
<geneLocation type="plasmid" evidence="3">
    <name>ppnihbp1_1</name>
</geneLocation>
<dbReference type="InterPro" id="IPR029045">
    <property type="entry name" value="ClpP/crotonase-like_dom_sf"/>
</dbReference>
<proteinExistence type="predicted"/>
<evidence type="ECO:0000256" key="1">
    <source>
        <dbReference type="SAM" id="SignalP"/>
    </source>
</evidence>
<dbReference type="Proteomes" id="UP000501063">
    <property type="component" value="Plasmid pPniHBP1_1"/>
</dbReference>
<feature type="signal peptide" evidence="1">
    <location>
        <begin position="1"/>
        <end position="18"/>
    </location>
</feature>
<feature type="chain" id="PRO_5026353321" evidence="1">
    <location>
        <begin position="19"/>
        <end position="356"/>
    </location>
</feature>
<dbReference type="AlphaFoldDB" id="A0A6G6J8M9"/>
<sequence>MNRILILLLATFAIHAVAATESTRRDGHRFTPATVSRIDDPGSYPEVFISGYIERETVARFKELGRLHSAGVGMVFFDSPGGDLLAAMELGQLIRERGFSTRVGRQGQGTARLPGRCESACPFAFAGGRFRFLEADSKLGLHQFISSGGNQANDLQTGQVVSTMIANHLTSLGISVSVMERMVSADNGSMAYLTPLEAFDLGLVNAGTLPAQWQVKEVAGAVALVGEQEKIQGTGKLALACAEGDGVELTAMFKAWYSPSLAQALNEATIVADGKQVGGWFRVPFSRTRNGFVSFTLRPNPEQLRGLVGAQSIGIQYSKSGTEVRAGFEVDARNSASLIRSFVNLCKGQRPSLAAP</sequence>
<dbReference type="Gene3D" id="3.90.226.10">
    <property type="entry name" value="2-enoyl-CoA Hydratase, Chain A, domain 1"/>
    <property type="match status" value="1"/>
</dbReference>
<dbReference type="RefSeq" id="WP_024764832.1">
    <property type="nucleotide sequence ID" value="NZ_CP049142.1"/>
</dbReference>
<accession>A0A6G6J8M9</accession>
<protein>
    <submittedName>
        <fullName evidence="2">Uncharacterized protein</fullName>
    </submittedName>
</protein>
<evidence type="ECO:0000313" key="2">
    <source>
        <dbReference type="EMBL" id="QIE91604.1"/>
    </source>
</evidence>